<reference evidence="3" key="1">
    <citation type="submission" date="2020-03" db="EMBL/GenBank/DDBJ databases">
        <authorList>
            <person name="He L."/>
        </authorList>
    </citation>
    <scope>NUCLEOTIDE SEQUENCE</scope>
    <source>
        <strain evidence="3">CkLH20</strain>
    </source>
</reference>
<keyword evidence="4" id="KW-1185">Reference proteome</keyword>
<dbReference type="Proteomes" id="UP000781932">
    <property type="component" value="Unassembled WGS sequence"/>
</dbReference>
<dbReference type="GO" id="GO:0016887">
    <property type="term" value="F:ATP hydrolysis activity"/>
    <property type="evidence" value="ECO:0007669"/>
    <property type="project" value="InterPro"/>
</dbReference>
<feature type="region of interest" description="Disordered" evidence="2">
    <location>
        <begin position="272"/>
        <end position="327"/>
    </location>
</feature>
<feature type="compositionally biased region" description="Basic and acidic residues" evidence="2">
    <location>
        <begin position="457"/>
        <end position="466"/>
    </location>
</feature>
<feature type="region of interest" description="Disordered" evidence="2">
    <location>
        <begin position="582"/>
        <end position="601"/>
    </location>
</feature>
<dbReference type="RefSeq" id="XP_038739239.1">
    <property type="nucleotide sequence ID" value="XM_038895407.1"/>
</dbReference>
<organism evidence="3 4">
    <name type="scientific">Colletotrichum karsti</name>
    <dbReference type="NCBI Taxonomy" id="1095194"/>
    <lineage>
        <taxon>Eukaryota</taxon>
        <taxon>Fungi</taxon>
        <taxon>Dikarya</taxon>
        <taxon>Ascomycota</taxon>
        <taxon>Pezizomycotina</taxon>
        <taxon>Sordariomycetes</taxon>
        <taxon>Hypocreomycetidae</taxon>
        <taxon>Glomerellales</taxon>
        <taxon>Glomerellaceae</taxon>
        <taxon>Colletotrichum</taxon>
        <taxon>Colletotrichum boninense species complex</taxon>
    </lineage>
</organism>
<dbReference type="GO" id="GO:0140664">
    <property type="term" value="F:ATP-dependent DNA damage sensor activity"/>
    <property type="evidence" value="ECO:0007669"/>
    <property type="project" value="InterPro"/>
</dbReference>
<dbReference type="OrthoDB" id="10263226at2759"/>
<dbReference type="GO" id="GO:0006298">
    <property type="term" value="P:mismatch repair"/>
    <property type="evidence" value="ECO:0007669"/>
    <property type="project" value="InterPro"/>
</dbReference>
<dbReference type="GO" id="GO:0032389">
    <property type="term" value="C:MutLalpha complex"/>
    <property type="evidence" value="ECO:0007669"/>
    <property type="project" value="TreeGrafter"/>
</dbReference>
<proteinExistence type="inferred from homology"/>
<dbReference type="SUPFAM" id="SSF55874">
    <property type="entry name" value="ATPase domain of HSP90 chaperone/DNA topoisomerase II/histidine kinase"/>
    <property type="match status" value="1"/>
</dbReference>
<accession>A0A9P6HSP0</accession>
<comment type="similarity">
    <text evidence="1">Belongs to the DNA mismatch repair MutL/HexB family.</text>
</comment>
<dbReference type="FunFam" id="3.30.565.10:FF:000017">
    <property type="entry name" value="PMS1 homolog 1, mismatch repair system component"/>
    <property type="match status" value="1"/>
</dbReference>
<dbReference type="PANTHER" id="PTHR10073:SF41">
    <property type="entry name" value="MISMATCH REPAIR PROTEIN, PUTATIVE (AFU_ORTHOLOGUE AFUA_8G05820)-RELATED"/>
    <property type="match status" value="1"/>
</dbReference>
<evidence type="ECO:0000256" key="1">
    <source>
        <dbReference type="ARBA" id="ARBA00006082"/>
    </source>
</evidence>
<feature type="region of interest" description="Disordered" evidence="2">
    <location>
        <begin position="452"/>
        <end position="488"/>
    </location>
</feature>
<dbReference type="EMBL" id="JAATWM020000064">
    <property type="protein sequence ID" value="KAF9869778.1"/>
    <property type="molecule type" value="Genomic_DNA"/>
</dbReference>
<protein>
    <recommendedName>
        <fullName evidence="5">DNA mismatch repair protein S5 domain-containing protein</fullName>
    </recommendedName>
</protein>
<dbReference type="InterPro" id="IPR036890">
    <property type="entry name" value="HATPase_C_sf"/>
</dbReference>
<dbReference type="InterPro" id="IPR038973">
    <property type="entry name" value="MutL/Mlh/Pms-like"/>
</dbReference>
<evidence type="ECO:0000313" key="3">
    <source>
        <dbReference type="EMBL" id="KAF9869778.1"/>
    </source>
</evidence>
<sequence>MAITKLPQYTVRLLRSTVDLPTPVSLIKELVENSIDAGASNIEVTVSANVIDRIQVRDNGHGINSEDFDALGRPSHTSKLRTFEELQCKGGQTLGFRGNALASTNAVSKLMITTRTAGDSVGNLLELNPKGGGIMTQKRVSSPPGTIVDASNLFSALVVRKQQVLKESAKIHGHIKDLLQSYALTRPHIRLTFKVLKNMKRSWSYAPSGGADVREAVLQVFGKELVSQLDIECILGSYDPNVATNKDEVLFANESRLLTLFEDMCRELYQGSNSQSKSVGIGRQSEAPDASYDESELVQDGHEEETRKTSRDLSSEGPQNPDEEYLGDDSQVAGQQLNSPPSDEIRNVGQLAVHAHVPDIRKHVEQEFSAVANVAECSDDTLSLHSQDIPDVEADQPHAQQSGSAAAPVHPELTQSLLRLEWEVDMARSQTATPEVNTQEVLLVPVQSNMTGYLSQQRREQTRRENPNPWSLARTAAQRRGANRDEGTHNLVGIEPVENHSAGPKASNPAHPPSAGLVRDGSSGMYGMIPKNPDLFPDQQFRRDKTFPVQRDDAFEADDVELQHMLPPHGAEQIMRHQAESGIPRNEEQSKNPRARNEFDNLSYEIERDLGIQPDRRTQTPHPSTKFGPNSFFGTPPSSSSPVNKPFRIPALFAPSEKDRGRPARAPQARVTQGGPRAGRRKSDGLVQRKLTLNATKNLGPSELRDFTTDCLDADYDAFEDGHVSVLANTFERLGGLRRRPEEIPHSDLRRPISPSMTEAYENAVARLNALRPQAEDIIQTGGGRGYPNQVIDQTEDDEQTEQRSLAIDIRQMEQRTVQASDCDFYVSSGKSEVAFNLEPAEMDNISNKLQEIVEIWALEEYGVEVELEINVAELLMGDMDVAS</sequence>
<dbReference type="PANTHER" id="PTHR10073">
    <property type="entry name" value="DNA MISMATCH REPAIR PROTEIN MLH, PMS, MUTL"/>
    <property type="match status" value="1"/>
</dbReference>
<gene>
    <name evidence="3" type="ORF">CkaCkLH20_12695</name>
</gene>
<feature type="compositionally biased region" description="Basic and acidic residues" evidence="2">
    <location>
        <begin position="299"/>
        <end position="314"/>
    </location>
</feature>
<dbReference type="Gene3D" id="3.30.565.10">
    <property type="entry name" value="Histidine kinase-like ATPase, C-terminal domain"/>
    <property type="match status" value="1"/>
</dbReference>
<feature type="region of interest" description="Disordered" evidence="2">
    <location>
        <begin position="610"/>
        <end position="686"/>
    </location>
</feature>
<dbReference type="Pfam" id="PF13589">
    <property type="entry name" value="HATPase_c_3"/>
    <property type="match status" value="1"/>
</dbReference>
<dbReference type="GeneID" id="62168481"/>
<dbReference type="AlphaFoldDB" id="A0A9P6HSP0"/>
<reference evidence="3" key="2">
    <citation type="submission" date="2020-11" db="EMBL/GenBank/DDBJ databases">
        <title>Whole genome sequencing of Colletotrichum sp.</title>
        <authorList>
            <person name="Li H."/>
        </authorList>
    </citation>
    <scope>NUCLEOTIDE SEQUENCE</scope>
    <source>
        <strain evidence="3">CkLH20</strain>
    </source>
</reference>
<evidence type="ECO:0008006" key="5">
    <source>
        <dbReference type="Google" id="ProtNLM"/>
    </source>
</evidence>
<comment type="caution">
    <text evidence="3">The sequence shown here is derived from an EMBL/GenBank/DDBJ whole genome shotgun (WGS) entry which is preliminary data.</text>
</comment>
<name>A0A9P6HSP0_9PEZI</name>
<evidence type="ECO:0000313" key="4">
    <source>
        <dbReference type="Proteomes" id="UP000781932"/>
    </source>
</evidence>
<evidence type="ECO:0000256" key="2">
    <source>
        <dbReference type="SAM" id="MobiDB-lite"/>
    </source>
</evidence>